<reference evidence="1 2" key="1">
    <citation type="submission" date="2023-03" db="EMBL/GenBank/DDBJ databases">
        <title>High-quality genome of Scylla paramamosain provides insights in environmental adaptation.</title>
        <authorList>
            <person name="Zhang L."/>
        </authorList>
    </citation>
    <scope>NUCLEOTIDE SEQUENCE [LARGE SCALE GENOMIC DNA]</scope>
    <source>
        <strain evidence="1">LZ_2023a</strain>
        <tissue evidence="1">Muscle</tissue>
    </source>
</reference>
<keyword evidence="2" id="KW-1185">Reference proteome</keyword>
<gene>
    <name evidence="1" type="ORF">O3P69_004963</name>
</gene>
<sequence>MYPSMAMTQRKLAEWEELKCAAVSAQIFPLLCAGFHGRDLVLLPIVDTRYALCYIGEGTSERDLGPLEESFLVYHSITCNSW</sequence>
<name>A0AAW0UA61_SCYPA</name>
<dbReference type="Proteomes" id="UP001487740">
    <property type="component" value="Unassembled WGS sequence"/>
</dbReference>
<accession>A0AAW0UA61</accession>
<evidence type="ECO:0000313" key="1">
    <source>
        <dbReference type="EMBL" id="KAK8396646.1"/>
    </source>
</evidence>
<proteinExistence type="predicted"/>
<dbReference type="EMBL" id="JARAKH010000015">
    <property type="protein sequence ID" value="KAK8396646.1"/>
    <property type="molecule type" value="Genomic_DNA"/>
</dbReference>
<protein>
    <submittedName>
        <fullName evidence="1">Uncharacterized protein</fullName>
    </submittedName>
</protein>
<comment type="caution">
    <text evidence="1">The sequence shown here is derived from an EMBL/GenBank/DDBJ whole genome shotgun (WGS) entry which is preliminary data.</text>
</comment>
<dbReference type="AlphaFoldDB" id="A0AAW0UA61"/>
<organism evidence="1 2">
    <name type="scientific">Scylla paramamosain</name>
    <name type="common">Mud crab</name>
    <dbReference type="NCBI Taxonomy" id="85552"/>
    <lineage>
        <taxon>Eukaryota</taxon>
        <taxon>Metazoa</taxon>
        <taxon>Ecdysozoa</taxon>
        <taxon>Arthropoda</taxon>
        <taxon>Crustacea</taxon>
        <taxon>Multicrustacea</taxon>
        <taxon>Malacostraca</taxon>
        <taxon>Eumalacostraca</taxon>
        <taxon>Eucarida</taxon>
        <taxon>Decapoda</taxon>
        <taxon>Pleocyemata</taxon>
        <taxon>Brachyura</taxon>
        <taxon>Eubrachyura</taxon>
        <taxon>Portunoidea</taxon>
        <taxon>Portunidae</taxon>
        <taxon>Portuninae</taxon>
        <taxon>Scylla</taxon>
    </lineage>
</organism>
<evidence type="ECO:0000313" key="2">
    <source>
        <dbReference type="Proteomes" id="UP001487740"/>
    </source>
</evidence>